<gene>
    <name evidence="1" type="ORF">N479_18710</name>
</gene>
<protein>
    <submittedName>
        <fullName evidence="1">Uncharacterized protein</fullName>
    </submittedName>
</protein>
<organism evidence="1 2">
    <name type="scientific">Pseudoalteromonas luteoviolacea S4054</name>
    <dbReference type="NCBI Taxonomy" id="1129367"/>
    <lineage>
        <taxon>Bacteria</taxon>
        <taxon>Pseudomonadati</taxon>
        <taxon>Pseudomonadota</taxon>
        <taxon>Gammaproteobacteria</taxon>
        <taxon>Alteromonadales</taxon>
        <taxon>Pseudoalteromonadaceae</taxon>
        <taxon>Pseudoalteromonas</taxon>
    </lineage>
</organism>
<sequence length="49" mass="5770">MYEKLGFSTDAHEERYLNVWQTMKVMYAHAIGKIYSLPSEKSFCEHDLA</sequence>
<dbReference type="AlphaFoldDB" id="A0A0F6A8V5"/>
<reference evidence="1 2" key="1">
    <citation type="journal article" date="2015" name="BMC Genomics">
        <title>Genome mining reveals unlocked bioactive potential of marine Gram-negative bacteria.</title>
        <authorList>
            <person name="Machado H."/>
            <person name="Sonnenschein E.C."/>
            <person name="Melchiorsen J."/>
            <person name="Gram L."/>
        </authorList>
    </citation>
    <scope>NUCLEOTIDE SEQUENCE [LARGE SCALE GENOMIC DNA]</scope>
    <source>
        <strain evidence="1 2">S4054</strain>
    </source>
</reference>
<dbReference type="Proteomes" id="UP000033434">
    <property type="component" value="Unassembled WGS sequence"/>
</dbReference>
<evidence type="ECO:0000313" key="2">
    <source>
        <dbReference type="Proteomes" id="UP000033434"/>
    </source>
</evidence>
<name>A0A0F6A8V5_9GAMM</name>
<dbReference type="EMBL" id="AUXW01000166">
    <property type="protein sequence ID" value="KKE82271.1"/>
    <property type="molecule type" value="Genomic_DNA"/>
</dbReference>
<evidence type="ECO:0000313" key="1">
    <source>
        <dbReference type="EMBL" id="KKE82271.1"/>
    </source>
</evidence>
<dbReference type="PATRIC" id="fig|1129367.4.peg.3799"/>
<proteinExistence type="predicted"/>
<comment type="caution">
    <text evidence="1">The sequence shown here is derived from an EMBL/GenBank/DDBJ whole genome shotgun (WGS) entry which is preliminary data.</text>
</comment>
<accession>A0A0F6A8V5</accession>